<dbReference type="InterPro" id="IPR036188">
    <property type="entry name" value="FAD/NAD-bd_sf"/>
</dbReference>
<dbReference type="PANTHER" id="PTHR43563:SF1">
    <property type="entry name" value="AMINE OXIDASE [FLAVIN-CONTAINING] B"/>
    <property type="match status" value="1"/>
</dbReference>
<dbReference type="GO" id="GO:0097621">
    <property type="term" value="F:monoamine oxidase activity"/>
    <property type="evidence" value="ECO:0007669"/>
    <property type="project" value="UniProtKB-EC"/>
</dbReference>
<evidence type="ECO:0000256" key="6">
    <source>
        <dbReference type="RuleBase" id="RU362067"/>
    </source>
</evidence>
<evidence type="ECO:0000256" key="4">
    <source>
        <dbReference type="ARBA" id="ARBA00048448"/>
    </source>
</evidence>
<comment type="cofactor">
    <cofactor evidence="1 6">
        <name>FAD</name>
        <dbReference type="ChEBI" id="CHEBI:57692"/>
    </cofactor>
</comment>
<dbReference type="EC" id="1.4.3.-" evidence="6"/>
<keyword evidence="3 6" id="KW-0560">Oxidoreductase</keyword>
<comment type="similarity">
    <text evidence="2 6">Belongs to the flavin monoamine oxidase family.</text>
</comment>
<dbReference type="Proteomes" id="UP000800200">
    <property type="component" value="Unassembled WGS sequence"/>
</dbReference>
<dbReference type="InterPro" id="IPR001613">
    <property type="entry name" value="Flavin_amine_oxidase"/>
</dbReference>
<dbReference type="InterPro" id="IPR050703">
    <property type="entry name" value="Flavin_MAO"/>
</dbReference>
<dbReference type="PANTHER" id="PTHR43563">
    <property type="entry name" value="AMINE OXIDASE"/>
    <property type="match status" value="1"/>
</dbReference>
<organism evidence="8 9">
    <name type="scientific">Zopfia rhizophila CBS 207.26</name>
    <dbReference type="NCBI Taxonomy" id="1314779"/>
    <lineage>
        <taxon>Eukaryota</taxon>
        <taxon>Fungi</taxon>
        <taxon>Dikarya</taxon>
        <taxon>Ascomycota</taxon>
        <taxon>Pezizomycotina</taxon>
        <taxon>Dothideomycetes</taxon>
        <taxon>Dothideomycetes incertae sedis</taxon>
        <taxon>Zopfiaceae</taxon>
        <taxon>Zopfia</taxon>
    </lineage>
</organism>
<feature type="binding site" evidence="5">
    <location>
        <begin position="65"/>
        <end position="66"/>
    </location>
    <ligand>
        <name>FAD</name>
        <dbReference type="ChEBI" id="CHEBI:57692"/>
    </ligand>
</feature>
<accession>A0A6A6EJH9</accession>
<evidence type="ECO:0000259" key="7">
    <source>
        <dbReference type="Pfam" id="PF01593"/>
    </source>
</evidence>
<evidence type="ECO:0000313" key="9">
    <source>
        <dbReference type="Proteomes" id="UP000800200"/>
    </source>
</evidence>
<dbReference type="InterPro" id="IPR002937">
    <property type="entry name" value="Amino_oxidase"/>
</dbReference>
<dbReference type="AlphaFoldDB" id="A0A6A6EJH9"/>
<comment type="catalytic activity">
    <reaction evidence="4">
        <text>a secondary aliphatic amine + O2 + H2O = a primary amine + an aldehyde + H2O2</text>
        <dbReference type="Rhea" id="RHEA:26414"/>
        <dbReference type="ChEBI" id="CHEBI:15377"/>
        <dbReference type="ChEBI" id="CHEBI:15379"/>
        <dbReference type="ChEBI" id="CHEBI:16240"/>
        <dbReference type="ChEBI" id="CHEBI:17478"/>
        <dbReference type="ChEBI" id="CHEBI:58855"/>
        <dbReference type="ChEBI" id="CHEBI:65296"/>
        <dbReference type="EC" id="1.4.3.4"/>
    </reaction>
</comment>
<evidence type="ECO:0000256" key="3">
    <source>
        <dbReference type="ARBA" id="ARBA00023002"/>
    </source>
</evidence>
<feature type="binding site" evidence="5">
    <location>
        <position position="270"/>
    </location>
    <ligand>
        <name>FAD</name>
        <dbReference type="ChEBI" id="CHEBI:57692"/>
    </ligand>
</feature>
<dbReference type="PRINTS" id="PR00757">
    <property type="entry name" value="AMINEOXDASEF"/>
</dbReference>
<dbReference type="SUPFAM" id="SSF51905">
    <property type="entry name" value="FAD/NAD(P)-binding domain"/>
    <property type="match status" value="1"/>
</dbReference>
<reference evidence="8" key="1">
    <citation type="journal article" date="2020" name="Stud. Mycol.">
        <title>101 Dothideomycetes genomes: a test case for predicting lifestyles and emergence of pathogens.</title>
        <authorList>
            <person name="Haridas S."/>
            <person name="Albert R."/>
            <person name="Binder M."/>
            <person name="Bloem J."/>
            <person name="Labutti K."/>
            <person name="Salamov A."/>
            <person name="Andreopoulos B."/>
            <person name="Baker S."/>
            <person name="Barry K."/>
            <person name="Bills G."/>
            <person name="Bluhm B."/>
            <person name="Cannon C."/>
            <person name="Castanera R."/>
            <person name="Culley D."/>
            <person name="Daum C."/>
            <person name="Ezra D."/>
            <person name="Gonzalez J."/>
            <person name="Henrissat B."/>
            <person name="Kuo A."/>
            <person name="Liang C."/>
            <person name="Lipzen A."/>
            <person name="Lutzoni F."/>
            <person name="Magnuson J."/>
            <person name="Mondo S."/>
            <person name="Nolan M."/>
            <person name="Ohm R."/>
            <person name="Pangilinan J."/>
            <person name="Park H.-J."/>
            <person name="Ramirez L."/>
            <person name="Alfaro M."/>
            <person name="Sun H."/>
            <person name="Tritt A."/>
            <person name="Yoshinaga Y."/>
            <person name="Zwiers L.-H."/>
            <person name="Turgeon B."/>
            <person name="Goodwin S."/>
            <person name="Spatafora J."/>
            <person name="Crous P."/>
            <person name="Grigoriev I."/>
        </authorList>
    </citation>
    <scope>NUCLEOTIDE SEQUENCE</scope>
    <source>
        <strain evidence="8">CBS 207.26</strain>
    </source>
</reference>
<keyword evidence="9" id="KW-1185">Reference proteome</keyword>
<evidence type="ECO:0000313" key="8">
    <source>
        <dbReference type="EMBL" id="KAF2190888.1"/>
    </source>
</evidence>
<name>A0A6A6EJH9_9PEZI</name>
<keyword evidence="6" id="KW-0274">FAD</keyword>
<dbReference type="Gene3D" id="3.50.50.60">
    <property type="entry name" value="FAD/NAD(P)-binding domain"/>
    <property type="match status" value="2"/>
</dbReference>
<evidence type="ECO:0000256" key="2">
    <source>
        <dbReference type="ARBA" id="ARBA00005995"/>
    </source>
</evidence>
<feature type="domain" description="Amine oxidase" evidence="7">
    <location>
        <begin position="44"/>
        <end position="477"/>
    </location>
</feature>
<dbReference type="EMBL" id="ML994618">
    <property type="protein sequence ID" value="KAF2190888.1"/>
    <property type="molecule type" value="Genomic_DNA"/>
</dbReference>
<keyword evidence="6" id="KW-0285">Flavoprotein</keyword>
<evidence type="ECO:0000256" key="1">
    <source>
        <dbReference type="ARBA" id="ARBA00001974"/>
    </source>
</evidence>
<proteinExistence type="inferred from homology"/>
<dbReference type="Pfam" id="PF01593">
    <property type="entry name" value="Amino_oxidase"/>
    <property type="match status" value="1"/>
</dbReference>
<sequence>MPRTREGYVWTPSHEAEGLTTEAVVPSSSHLKPFYDVIVIGSGFAGLVAARDLSAVTGLRVLLLEARDRVGGRTWTSRVWGEEFEMGGTWVHWNQPHVYSELRRYDIHRNLKPSGGTLDAEKNYYKPANGPIQEIDQALADEIVKRVSSEFFSVDGMTSRQLMPYPHDPLREPAPWRKYDHLSVKDRLDQIDAPSFEKGLFESLVNTFGSATGRQIGFTEALRWFALGGHDILQVFELAGIYKLGKGGMTSFAKMMLEDYGGDRTFNTIVEKIYQDDFSVSITTRRGQIFKAAHVICTIPLNCLADISFNPPLSPLRREAIRQGHINKGAKIHFSLSQTEPGWFAAANGDGTSPYCFAFSDHNGTQAAGPSGTYCIGFGYNGYLNDRTDYVHIVGSFKENIRPGVDVRGYLTHDWMNDPFAKGAWCCWGPHAMGRYLEELQRPHGRVMMANADWADGWRGFVDGAIEQGAKAARDVISMLRSAQSVKGNL</sequence>
<gene>
    <name evidence="8" type="ORF">K469DRAFT_657590</name>
</gene>
<dbReference type="Gene3D" id="3.90.660.10">
    <property type="match status" value="2"/>
</dbReference>
<evidence type="ECO:0000256" key="5">
    <source>
        <dbReference type="PIRSR" id="PIRSR601613-1"/>
    </source>
</evidence>
<dbReference type="OrthoDB" id="7777654at2759"/>
<protein>
    <recommendedName>
        <fullName evidence="6">Amine oxidase</fullName>
        <ecNumber evidence="6">1.4.3.-</ecNumber>
    </recommendedName>
</protein>